<keyword evidence="3 6" id="KW-0964">Secreted</keyword>
<comment type="caution">
    <text evidence="9">The sequence shown here is derived from an EMBL/GenBank/DDBJ whole genome shotgun (WGS) entry which is preliminary data.</text>
</comment>
<evidence type="ECO:0000256" key="6">
    <source>
        <dbReference type="RuleBase" id="RU365023"/>
    </source>
</evidence>
<dbReference type="PRINTS" id="PR01225">
    <property type="entry name" value="EXPANSNFAMLY"/>
</dbReference>
<comment type="subcellular location">
    <subcellularLocation>
        <location evidence="6">Secreted</location>
        <location evidence="6">Cell wall</location>
    </subcellularLocation>
    <subcellularLocation>
        <location evidence="6">Membrane</location>
        <topology evidence="6">Peripheral membrane protein</topology>
    </subcellularLocation>
</comment>
<dbReference type="PROSITE" id="PS50842">
    <property type="entry name" value="EXPANSIN_EG45"/>
    <property type="match status" value="1"/>
</dbReference>
<keyword evidence="5" id="KW-0472">Membrane</keyword>
<keyword evidence="2 6" id="KW-0134">Cell wall</keyword>
<evidence type="ECO:0000259" key="8">
    <source>
        <dbReference type="PROSITE" id="PS50843"/>
    </source>
</evidence>
<dbReference type="Gene3D" id="2.40.40.10">
    <property type="entry name" value="RlpA-like domain"/>
    <property type="match status" value="1"/>
</dbReference>
<feature type="signal peptide" evidence="6">
    <location>
        <begin position="1"/>
        <end position="24"/>
    </location>
</feature>
<dbReference type="InterPro" id="IPR009009">
    <property type="entry name" value="RlpA-like_DPBB"/>
</dbReference>
<feature type="domain" description="Expansin-like EG45" evidence="7">
    <location>
        <begin position="44"/>
        <end position="159"/>
    </location>
</feature>
<dbReference type="SUPFAM" id="SSF49590">
    <property type="entry name" value="PHL pollen allergen"/>
    <property type="match status" value="1"/>
</dbReference>
<dbReference type="PRINTS" id="PR01226">
    <property type="entry name" value="EXPANSIN"/>
</dbReference>
<keyword evidence="10" id="KW-1185">Reference proteome</keyword>
<evidence type="ECO:0000256" key="4">
    <source>
        <dbReference type="ARBA" id="ARBA00022729"/>
    </source>
</evidence>
<evidence type="ECO:0000256" key="3">
    <source>
        <dbReference type="ARBA" id="ARBA00022525"/>
    </source>
</evidence>
<dbReference type="OrthoDB" id="5823761at2759"/>
<dbReference type="GO" id="GO:0005576">
    <property type="term" value="C:extracellular region"/>
    <property type="evidence" value="ECO:0007669"/>
    <property type="project" value="InterPro"/>
</dbReference>
<comment type="similarity">
    <text evidence="1 6">Belongs to the expansin family. Expansin A subfamily.</text>
</comment>
<dbReference type="Pfam" id="PF03330">
    <property type="entry name" value="DPBB_1"/>
    <property type="match status" value="1"/>
</dbReference>
<gene>
    <name evidence="9" type="ORF">LUZ63_014290</name>
</gene>
<dbReference type="PANTHER" id="PTHR31867">
    <property type="entry name" value="EXPANSIN-A15"/>
    <property type="match status" value="1"/>
</dbReference>
<dbReference type="Proteomes" id="UP001151287">
    <property type="component" value="Unassembled WGS sequence"/>
</dbReference>
<dbReference type="InterPro" id="IPR036908">
    <property type="entry name" value="RlpA-like_sf"/>
</dbReference>
<dbReference type="InterPro" id="IPR007117">
    <property type="entry name" value="Expansin_CBD"/>
</dbReference>
<evidence type="ECO:0000256" key="5">
    <source>
        <dbReference type="ARBA" id="ARBA00023136"/>
    </source>
</evidence>
<comment type="function">
    <text evidence="6">Causes loosening and extension of plant cell walls by disrupting non-covalent bonding between cellulose microfibrils and matrix glucans. No enzymatic activity has been found.</text>
</comment>
<dbReference type="InterPro" id="IPR036749">
    <property type="entry name" value="Expansin_CBD_sf"/>
</dbReference>
<dbReference type="PROSITE" id="PS50843">
    <property type="entry name" value="EXPANSIN_CBD"/>
    <property type="match status" value="1"/>
</dbReference>
<evidence type="ECO:0000259" key="7">
    <source>
        <dbReference type="PROSITE" id="PS50842"/>
    </source>
</evidence>
<evidence type="ECO:0000256" key="1">
    <source>
        <dbReference type="ARBA" id="ARBA00005392"/>
    </source>
</evidence>
<evidence type="ECO:0000313" key="9">
    <source>
        <dbReference type="EMBL" id="KAJ1690135.1"/>
    </source>
</evidence>
<protein>
    <recommendedName>
        <fullName evidence="6">Expansin</fullName>
    </recommendedName>
</protein>
<keyword evidence="4 6" id="KW-0732">Signal</keyword>
<dbReference type="GO" id="GO:0009664">
    <property type="term" value="P:plant-type cell wall organization"/>
    <property type="evidence" value="ECO:0007669"/>
    <property type="project" value="InterPro"/>
</dbReference>
<dbReference type="GO" id="GO:0016020">
    <property type="term" value="C:membrane"/>
    <property type="evidence" value="ECO:0007669"/>
    <property type="project" value="UniProtKB-SubCell"/>
</dbReference>
<proteinExistence type="inferred from homology"/>
<reference evidence="9" key="1">
    <citation type="journal article" date="2022" name="Cell">
        <title>Repeat-based holocentromeres influence genome architecture and karyotype evolution.</title>
        <authorList>
            <person name="Hofstatter P.G."/>
            <person name="Thangavel G."/>
            <person name="Lux T."/>
            <person name="Neumann P."/>
            <person name="Vondrak T."/>
            <person name="Novak P."/>
            <person name="Zhang M."/>
            <person name="Costa L."/>
            <person name="Castellani M."/>
            <person name="Scott A."/>
            <person name="Toegelov H."/>
            <person name="Fuchs J."/>
            <person name="Mata-Sucre Y."/>
            <person name="Dias Y."/>
            <person name="Vanzela A.L.L."/>
            <person name="Huettel B."/>
            <person name="Almeida C.C.S."/>
            <person name="Simkova H."/>
            <person name="Souza G."/>
            <person name="Pedrosa-Harand A."/>
            <person name="Macas J."/>
            <person name="Mayer K.F.X."/>
            <person name="Houben A."/>
            <person name="Marques A."/>
        </authorList>
    </citation>
    <scope>NUCLEOTIDE SEQUENCE</scope>
    <source>
        <strain evidence="9">RhyBre1mFocal</strain>
    </source>
</reference>
<feature type="domain" description="Expansin-like CBD" evidence="8">
    <location>
        <begin position="169"/>
        <end position="248"/>
    </location>
</feature>
<dbReference type="Pfam" id="PF01357">
    <property type="entry name" value="Expansin_C"/>
    <property type="match status" value="1"/>
</dbReference>
<evidence type="ECO:0000313" key="10">
    <source>
        <dbReference type="Proteomes" id="UP001151287"/>
    </source>
</evidence>
<keyword evidence="6" id="KW-0961">Cell wall biogenesis/degradation</keyword>
<dbReference type="EMBL" id="JAMQYH010000004">
    <property type="protein sequence ID" value="KAJ1690135.1"/>
    <property type="molecule type" value="Genomic_DNA"/>
</dbReference>
<feature type="chain" id="PRO_5040530521" description="Expansin" evidence="6">
    <location>
        <begin position="25"/>
        <end position="252"/>
    </location>
</feature>
<name>A0A9Q0HLS0_9POAL</name>
<dbReference type="SUPFAM" id="SSF50685">
    <property type="entry name" value="Barwin-like endoglucanases"/>
    <property type="match status" value="1"/>
</dbReference>
<dbReference type="InterPro" id="IPR002963">
    <property type="entry name" value="Expansin"/>
</dbReference>
<accession>A0A9Q0HLS0</accession>
<dbReference type="InterPro" id="IPR007118">
    <property type="entry name" value="Expan_Lol_pI"/>
</dbReference>
<dbReference type="SMART" id="SM00837">
    <property type="entry name" value="DPBB_1"/>
    <property type="match status" value="1"/>
</dbReference>
<dbReference type="AlphaFoldDB" id="A0A9Q0HLS0"/>
<dbReference type="CDD" id="cd22274">
    <property type="entry name" value="DPBB_EXPA_N"/>
    <property type="match status" value="1"/>
</dbReference>
<organism evidence="9 10">
    <name type="scientific">Rhynchospora breviuscula</name>
    <dbReference type="NCBI Taxonomy" id="2022672"/>
    <lineage>
        <taxon>Eukaryota</taxon>
        <taxon>Viridiplantae</taxon>
        <taxon>Streptophyta</taxon>
        <taxon>Embryophyta</taxon>
        <taxon>Tracheophyta</taxon>
        <taxon>Spermatophyta</taxon>
        <taxon>Magnoliopsida</taxon>
        <taxon>Liliopsida</taxon>
        <taxon>Poales</taxon>
        <taxon>Cyperaceae</taxon>
        <taxon>Cyperoideae</taxon>
        <taxon>Rhynchosporeae</taxon>
        <taxon>Rhynchospora</taxon>
    </lineage>
</organism>
<dbReference type="Gene3D" id="2.60.40.760">
    <property type="entry name" value="Expansin, cellulose-binding-like domain"/>
    <property type="match status" value="1"/>
</dbReference>
<sequence>MERLSELLLLLSLLTFLQLRGSMAKWTAATATFYGGADASQTMGGACGYGNLYSAGYGVLTTALSTALFNNGGMCGSCYQIKCDSTKSSWCKPGGQTVTVTATNFCPPNYALASNNGGWCNPPRQHFDMAQPAWEVIGVFRAGIIPVYYRRVRCQRKGGVRFQVNGNPYFELVSISNVGGSGVICAVWIKGAKTDWMPMSRNWGMNWQSSAYLNGQSLSFRVQTDDGKILTFYNVAPSNWWFGGTYTPTLNF</sequence>
<dbReference type="InterPro" id="IPR007112">
    <property type="entry name" value="Expansin/allergen_DPBB_dom"/>
</dbReference>
<evidence type="ECO:0000256" key="2">
    <source>
        <dbReference type="ARBA" id="ARBA00022512"/>
    </source>
</evidence>